<reference evidence="2" key="1">
    <citation type="submission" date="2021-02" db="EMBL/GenBank/DDBJ databases">
        <authorList>
            <person name="Vanwijnsberghe S."/>
        </authorList>
    </citation>
    <scope>NUCLEOTIDE SEQUENCE</scope>
    <source>
        <strain evidence="2">R-70211</strain>
    </source>
</reference>
<dbReference type="AlphaFoldDB" id="A0A9N8MKD5"/>
<sequence>MHFPKNFEKQKMIISKFRMLVVAAASFATIAPAYAGLGGAPTYPVTTGSTRAGAASQGGAAVARYAASANAAAPAYTVSQTTLPSGTVVNEYIAAGNTVFALSWEGPTMPPLNTLLATYFPSYVQALTDAHATQGAGYGAAVVRQAALVVETGGHMGAFVGRAYLPQALPQGLSADDIK</sequence>
<comment type="caution">
    <text evidence="2">The sequence shown here is derived from an EMBL/GenBank/DDBJ whole genome shotgun (WGS) entry which is preliminary data.</text>
</comment>
<evidence type="ECO:0000256" key="1">
    <source>
        <dbReference type="SAM" id="SignalP"/>
    </source>
</evidence>
<feature type="signal peptide" evidence="1">
    <location>
        <begin position="1"/>
        <end position="35"/>
    </location>
</feature>
<dbReference type="EMBL" id="CAJNAS010000002">
    <property type="protein sequence ID" value="CAE6867892.1"/>
    <property type="molecule type" value="Genomic_DNA"/>
</dbReference>
<keyword evidence="3" id="KW-1185">Reference proteome</keyword>
<evidence type="ECO:0000313" key="2">
    <source>
        <dbReference type="EMBL" id="CAE6867892.1"/>
    </source>
</evidence>
<accession>A0A9N8MKD5</accession>
<name>A0A9N8MKD5_9BURK</name>
<protein>
    <recommendedName>
        <fullName evidence="4">DUF2844 domain-containing protein</fullName>
    </recommendedName>
</protein>
<proteinExistence type="predicted"/>
<evidence type="ECO:0000313" key="3">
    <source>
        <dbReference type="Proteomes" id="UP000675121"/>
    </source>
</evidence>
<keyword evidence="1" id="KW-0732">Signal</keyword>
<dbReference type="Pfam" id="PF11005">
    <property type="entry name" value="DUF2844"/>
    <property type="match status" value="1"/>
</dbReference>
<gene>
    <name evidence="2" type="ORF">R70211_00958</name>
</gene>
<dbReference type="InterPro" id="IPR021267">
    <property type="entry name" value="DUF2844"/>
</dbReference>
<organism evidence="2 3">
    <name type="scientific">Paraburkholderia domus</name>
    <dbReference type="NCBI Taxonomy" id="2793075"/>
    <lineage>
        <taxon>Bacteria</taxon>
        <taxon>Pseudomonadati</taxon>
        <taxon>Pseudomonadota</taxon>
        <taxon>Betaproteobacteria</taxon>
        <taxon>Burkholderiales</taxon>
        <taxon>Burkholderiaceae</taxon>
        <taxon>Paraburkholderia</taxon>
    </lineage>
</organism>
<dbReference type="Proteomes" id="UP000675121">
    <property type="component" value="Unassembled WGS sequence"/>
</dbReference>
<evidence type="ECO:0008006" key="4">
    <source>
        <dbReference type="Google" id="ProtNLM"/>
    </source>
</evidence>
<feature type="chain" id="PRO_5040303505" description="DUF2844 domain-containing protein" evidence="1">
    <location>
        <begin position="36"/>
        <end position="179"/>
    </location>
</feature>